<evidence type="ECO:0000313" key="29">
    <source>
        <dbReference type="Proteomes" id="UP000019487"/>
    </source>
</evidence>
<comment type="similarity">
    <text evidence="4">Belongs to the proteasome subunit S14 family.</text>
</comment>
<dbReference type="SMART" id="SM00491">
    <property type="entry name" value="HELICc2"/>
    <property type="match status" value="1"/>
</dbReference>
<proteinExistence type="inferred from homology"/>
<keyword evidence="18" id="KW-0131">Cell cycle</keyword>
<evidence type="ECO:0000259" key="27">
    <source>
        <dbReference type="PROSITE" id="PS51193"/>
    </source>
</evidence>
<keyword evidence="7" id="KW-0479">Metal-binding</keyword>
<dbReference type="EC" id="5.6.2.3" evidence="20"/>
<protein>
    <recommendedName>
        <fullName evidence="6">ATP-dependent DNA helicase CHL1</fullName>
        <ecNumber evidence="20">5.6.2.3</ecNumber>
    </recommendedName>
    <alternativeName>
        <fullName evidence="5">ATP-dependent DNA helicase chl1</fullName>
    </alternativeName>
    <alternativeName>
        <fullName evidence="19">Chromosome loss protein 1</fullName>
    </alternativeName>
    <alternativeName>
        <fullName evidence="21 22">DNA 5'-3' helicase CHL1</fullName>
    </alternativeName>
</protein>
<dbReference type="PROSITE" id="PS51193">
    <property type="entry name" value="HELICASE_ATP_BIND_2"/>
    <property type="match status" value="1"/>
</dbReference>
<evidence type="ECO:0000256" key="25">
    <source>
        <dbReference type="SAM" id="MobiDB-lite"/>
    </source>
</evidence>
<keyword evidence="8" id="KW-0547">Nucleotide-binding</keyword>
<evidence type="ECO:0000313" key="28">
    <source>
        <dbReference type="EMBL" id="ESZ93595.1"/>
    </source>
</evidence>
<dbReference type="PROSITE" id="PS50250">
    <property type="entry name" value="PCI"/>
    <property type="match status" value="1"/>
</dbReference>
<dbReference type="Gene3D" id="3.40.50.300">
    <property type="entry name" value="P-loop containing nucleotide triphosphate hydrolases"/>
    <property type="match status" value="3"/>
</dbReference>
<dbReference type="GO" id="GO:0003677">
    <property type="term" value="F:DNA binding"/>
    <property type="evidence" value="ECO:0007669"/>
    <property type="project" value="UniProtKB-KW"/>
</dbReference>
<comment type="cofactor">
    <cofactor evidence="1">
        <name>[4Fe-4S] cluster</name>
        <dbReference type="ChEBI" id="CHEBI:49883"/>
    </cofactor>
</comment>
<dbReference type="PANTHER" id="PTHR11472:SF41">
    <property type="entry name" value="ATP-DEPENDENT DNA HELICASE DDX11-RELATED"/>
    <property type="match status" value="1"/>
</dbReference>
<dbReference type="InterPro" id="IPR006554">
    <property type="entry name" value="Helicase-like_DEXD_c2"/>
</dbReference>
<keyword evidence="14" id="KW-0411">Iron-sulfur</keyword>
<feature type="region of interest" description="Disordered" evidence="25">
    <location>
        <begin position="1043"/>
        <end position="1065"/>
    </location>
</feature>
<evidence type="ECO:0000256" key="11">
    <source>
        <dbReference type="ARBA" id="ARBA00022840"/>
    </source>
</evidence>
<dbReference type="CDD" id="cd18788">
    <property type="entry name" value="SF2_C_XPD"/>
    <property type="match status" value="1"/>
</dbReference>
<evidence type="ECO:0000256" key="5">
    <source>
        <dbReference type="ARBA" id="ARBA00016387"/>
    </source>
</evidence>
<evidence type="ECO:0000256" key="16">
    <source>
        <dbReference type="ARBA" id="ARBA00023235"/>
    </source>
</evidence>
<feature type="domain" description="Helicase ATP-binding" evidence="27">
    <location>
        <begin position="263"/>
        <end position="694"/>
    </location>
</feature>
<evidence type="ECO:0000256" key="4">
    <source>
        <dbReference type="ARBA" id="ARBA00009627"/>
    </source>
</evidence>
<dbReference type="GO" id="GO:0043139">
    <property type="term" value="F:5'-3' DNA helicase activity"/>
    <property type="evidence" value="ECO:0007669"/>
    <property type="project" value="UniProtKB-EC"/>
</dbReference>
<dbReference type="InterPro" id="IPR014013">
    <property type="entry name" value="Helic_SF1/SF2_ATP-bd_DinG/Rad3"/>
</dbReference>
<dbReference type="STRING" id="1432307.W9CGB4"/>
<evidence type="ECO:0000256" key="22">
    <source>
        <dbReference type="ARBA" id="ARBA00045008"/>
    </source>
</evidence>
<keyword evidence="17" id="KW-0539">Nucleus</keyword>
<evidence type="ECO:0000256" key="18">
    <source>
        <dbReference type="ARBA" id="ARBA00023306"/>
    </source>
</evidence>
<reference evidence="28 29" key="1">
    <citation type="journal article" date="2014" name="Genome Announc.">
        <title>Draft genome sequence of Sclerotinia borealis, a psychrophilic plant pathogenic fungus.</title>
        <authorList>
            <person name="Mardanov A.V."/>
            <person name="Beletsky A.V."/>
            <person name="Kadnikov V.V."/>
            <person name="Ignatov A.N."/>
            <person name="Ravin N.V."/>
        </authorList>
    </citation>
    <scope>NUCLEOTIDE SEQUENCE [LARGE SCALE GENOMIC DNA]</scope>
    <source>
        <strain evidence="29">F-4157</strain>
    </source>
</reference>
<feature type="region of interest" description="Disordered" evidence="25">
    <location>
        <begin position="487"/>
        <end position="507"/>
    </location>
</feature>
<gene>
    <name evidence="28" type="ORF">SBOR_6024</name>
</gene>
<name>W9CGB4_SCLBF</name>
<keyword evidence="10 28" id="KW-0347">Helicase</keyword>
<evidence type="ECO:0000256" key="10">
    <source>
        <dbReference type="ARBA" id="ARBA00022806"/>
    </source>
</evidence>
<dbReference type="InterPro" id="IPR010614">
    <property type="entry name" value="RAD3-like_helicase_DEAD"/>
</dbReference>
<evidence type="ECO:0000256" key="23">
    <source>
        <dbReference type="ARBA" id="ARBA00045702"/>
    </source>
</evidence>
<evidence type="ECO:0000256" key="1">
    <source>
        <dbReference type="ARBA" id="ARBA00001966"/>
    </source>
</evidence>
<keyword evidence="29" id="KW-1185">Reference proteome</keyword>
<evidence type="ECO:0000256" key="24">
    <source>
        <dbReference type="ARBA" id="ARBA00048954"/>
    </source>
</evidence>
<evidence type="ECO:0000256" key="8">
    <source>
        <dbReference type="ARBA" id="ARBA00022741"/>
    </source>
</evidence>
<comment type="similarity">
    <text evidence="3">Belongs to the DEAD box helicase family. DEAH subfamily. DDX11/CHL1 sub-subfamily.</text>
</comment>
<evidence type="ECO:0000256" key="6">
    <source>
        <dbReference type="ARBA" id="ARBA00017386"/>
    </source>
</evidence>
<keyword evidence="12" id="KW-0647">Proteasome</keyword>
<dbReference type="InterPro" id="IPR027417">
    <property type="entry name" value="P-loop_NTPase"/>
</dbReference>
<keyword evidence="16" id="KW-0413">Isomerase</keyword>
<dbReference type="InterPro" id="IPR013020">
    <property type="entry name" value="Rad3/Chl1-like"/>
</dbReference>
<dbReference type="FunFam" id="3.40.50.300:FF:002774">
    <property type="entry name" value="ATP-dependent DNA helicase chl1"/>
    <property type="match status" value="1"/>
</dbReference>
<dbReference type="EMBL" id="AYSA01000304">
    <property type="protein sequence ID" value="ESZ93595.1"/>
    <property type="molecule type" value="Genomic_DNA"/>
</dbReference>
<keyword evidence="13" id="KW-0408">Iron</keyword>
<evidence type="ECO:0000256" key="14">
    <source>
        <dbReference type="ARBA" id="ARBA00023014"/>
    </source>
</evidence>
<dbReference type="AlphaFoldDB" id="W9CGB4"/>
<dbReference type="GO" id="GO:0008541">
    <property type="term" value="C:proteasome regulatory particle, lid subcomplex"/>
    <property type="evidence" value="ECO:0007669"/>
    <property type="project" value="UniProtKB-ARBA"/>
</dbReference>
<feature type="compositionally biased region" description="Basic and acidic residues" evidence="25">
    <location>
        <begin position="370"/>
        <end position="380"/>
    </location>
</feature>
<comment type="function">
    <text evidence="23">ATP-dependent DNA helicase important for chromosome transmission and normal cell cycle progression in G(2)/M. May have a role in changing DNA topology to allow the loading of proteins involved in maintaining sister chromatid cohesion in the vicinity of the centromeres. Has a specific role in chromosome segregation during meiosis II.</text>
</comment>
<dbReference type="GO" id="GO:0006139">
    <property type="term" value="P:nucleobase-containing compound metabolic process"/>
    <property type="evidence" value="ECO:0007669"/>
    <property type="project" value="InterPro"/>
</dbReference>
<evidence type="ECO:0000256" key="13">
    <source>
        <dbReference type="ARBA" id="ARBA00023004"/>
    </source>
</evidence>
<comment type="caution">
    <text evidence="28">The sequence shown here is derived from an EMBL/GenBank/DDBJ whole genome shotgun (WGS) entry which is preliminary data.</text>
</comment>
<keyword evidence="9" id="KW-0378">Hydrolase</keyword>
<evidence type="ECO:0000256" key="7">
    <source>
        <dbReference type="ARBA" id="ARBA00022723"/>
    </source>
</evidence>
<dbReference type="Pfam" id="PF06733">
    <property type="entry name" value="DEAD_2"/>
    <property type="match status" value="1"/>
</dbReference>
<evidence type="ECO:0000256" key="20">
    <source>
        <dbReference type="ARBA" id="ARBA00044969"/>
    </source>
</evidence>
<dbReference type="Gene3D" id="1.25.40.990">
    <property type="match status" value="1"/>
</dbReference>
<dbReference type="GO" id="GO:0034085">
    <property type="term" value="P:establishment of sister chromatid cohesion"/>
    <property type="evidence" value="ECO:0007669"/>
    <property type="project" value="TreeGrafter"/>
</dbReference>
<dbReference type="HOGENOM" id="CLU_006515_2_0_1"/>
<feature type="domain" description="PCI" evidence="26">
    <location>
        <begin position="73"/>
        <end position="253"/>
    </location>
</feature>
<dbReference type="OrthoDB" id="267079at2759"/>
<comment type="subcellular location">
    <subcellularLocation>
        <location evidence="2">Nucleus</location>
    </subcellularLocation>
</comment>
<evidence type="ECO:0000256" key="2">
    <source>
        <dbReference type="ARBA" id="ARBA00004123"/>
    </source>
</evidence>
<dbReference type="Pfam" id="PF13307">
    <property type="entry name" value="Helicase_C_2"/>
    <property type="match status" value="1"/>
</dbReference>
<dbReference type="InterPro" id="IPR033464">
    <property type="entry name" value="CSN8_PSD8_EIF3K"/>
</dbReference>
<feature type="region of interest" description="Disordered" evidence="25">
    <location>
        <begin position="370"/>
        <end position="403"/>
    </location>
</feature>
<keyword evidence="15" id="KW-0238">DNA-binding</keyword>
<dbReference type="InterPro" id="IPR006555">
    <property type="entry name" value="ATP-dep_Helicase_C"/>
</dbReference>
<dbReference type="Pfam" id="PF10075">
    <property type="entry name" value="CSN8_PSD8_EIF3K"/>
    <property type="match status" value="1"/>
</dbReference>
<dbReference type="GO" id="GO:0051536">
    <property type="term" value="F:iron-sulfur cluster binding"/>
    <property type="evidence" value="ECO:0007669"/>
    <property type="project" value="UniProtKB-KW"/>
</dbReference>
<evidence type="ECO:0000256" key="21">
    <source>
        <dbReference type="ARBA" id="ARBA00044998"/>
    </source>
</evidence>
<dbReference type="NCBIfam" id="TIGR00604">
    <property type="entry name" value="rad3"/>
    <property type="match status" value="1"/>
</dbReference>
<evidence type="ECO:0000256" key="17">
    <source>
        <dbReference type="ARBA" id="ARBA00023242"/>
    </source>
</evidence>
<dbReference type="InterPro" id="IPR000717">
    <property type="entry name" value="PCI_dom"/>
</dbReference>
<dbReference type="InterPro" id="IPR045028">
    <property type="entry name" value="DinG/Rad3-like"/>
</dbReference>
<evidence type="ECO:0000256" key="19">
    <source>
        <dbReference type="ARBA" id="ARBA00029709"/>
    </source>
</evidence>
<accession>W9CGB4</accession>
<evidence type="ECO:0000256" key="9">
    <source>
        <dbReference type="ARBA" id="ARBA00022801"/>
    </source>
</evidence>
<dbReference type="GO" id="GO:0005634">
    <property type="term" value="C:nucleus"/>
    <property type="evidence" value="ECO:0007669"/>
    <property type="project" value="UniProtKB-SubCell"/>
</dbReference>
<evidence type="ECO:0000256" key="15">
    <source>
        <dbReference type="ARBA" id="ARBA00023125"/>
    </source>
</evidence>
<dbReference type="Proteomes" id="UP000019487">
    <property type="component" value="Unassembled WGS sequence"/>
</dbReference>
<dbReference type="SMART" id="SM00488">
    <property type="entry name" value="DEXDc2"/>
    <property type="match status" value="1"/>
</dbReference>
<dbReference type="GO" id="GO:0005524">
    <property type="term" value="F:ATP binding"/>
    <property type="evidence" value="ECO:0007669"/>
    <property type="project" value="UniProtKB-KW"/>
</dbReference>
<organism evidence="28 29">
    <name type="scientific">Sclerotinia borealis (strain F-4128)</name>
    <dbReference type="NCBI Taxonomy" id="1432307"/>
    <lineage>
        <taxon>Eukaryota</taxon>
        <taxon>Fungi</taxon>
        <taxon>Dikarya</taxon>
        <taxon>Ascomycota</taxon>
        <taxon>Pezizomycotina</taxon>
        <taxon>Leotiomycetes</taxon>
        <taxon>Helotiales</taxon>
        <taxon>Sclerotiniaceae</taxon>
        <taxon>Sclerotinia</taxon>
    </lineage>
</organism>
<evidence type="ECO:0000259" key="26">
    <source>
        <dbReference type="PROSITE" id="PS50250"/>
    </source>
</evidence>
<evidence type="ECO:0000256" key="3">
    <source>
        <dbReference type="ARBA" id="ARBA00008435"/>
    </source>
</evidence>
<keyword evidence="11" id="KW-0067">ATP-binding</keyword>
<sequence length="1158" mass="129314">MSEHDLQAILQKLKSPSTSYQESSSLLSKAKLTLLKLKALTPQPSTSSSILSLAREVFETGALLSIRAKDPAAFTRYVHQLTPYYELPADKFIVKSSGEKNKITGLYLLLLLTQGDYAGFHTELEGLELRGEIGGKRAEEDKYLGYPIKLERWLMEGSYDLVWKAMEGGKVPSEEYGVFSEILINQIRSEIASSSEAAYPSIPIASTKNLLFLPSEGAVVQFAQHRGWLIEDGRIYFPNQKLKGSVNVEAGEVAEEKEVSMTAIENTLGYARELETIETFMQTVYDVLEQGKIGILESPTGTGKSLSLICGSLTWLRDFKRKEFVGLWNEGFENSEEPEWVIKLAGERKKKELVSRREDMEERLKKVREREMRERDKMGGRGDMGGGKRRKIGGDEEGNVVMGENNGEEDFLLEDWDSDGEDGGGKRKTGDEAIFSKETLELMESVGMRSKRTDEEEELDDELKIFYCSRTHSQLTQFINELRRVEFPSSMPPEDSPAVPKGKDKDSLREPLKHLTLGSRKNLCINTKVNKLTSATAINERCAELQQSSTPKEHKCPHLPNNDNKSLVTTFRDHALATIRDIEDMGALGKEISICPYYASRSAIKPAEIVTLPYPLLLQKSAREALGISLKGHVVIIDEAHNLMDAIEGIYGAEMSLRELRLAKEMVWNYLKKFGKKLKGKNRVYTAQVVRVVDSLIHYLTTRLKGMKIDGVVKEKELLAEKGVDQINLFKLIRYLQESKLARKVESYTIHALTITTTTALEATLFPYNANDPPKPSATPILHTLTSLLLALTHPTSEGQLFFIKEAPALAFDFITLKFQLLDPASHFEPIVAEARAVILAGGTMSPFSDFTSLLFPSISPDKITTLTCGHVIPNTSLFASSISQGPTGLNFRWTYANRENTRMKDELGRLLLDICTVIPGGVVVFFPSYKFLNDVLTYFSFPASETQTSILSGLTKKKGFFKESKTESVEDVLGKYAKSIDEGKGGLLFSVVGGKLSEGINFSDDLGRCVVIVGIPFPNANTAEWKRKMEFIEEAAIARLSSDSDTGNGEGEGEREVGGGKTGMTKEEIKKIAKEKAQDYYLNVTMRSVNQSIGRVIRHKNDWAAIFMIDERYRDEKVKGKLAGWIRGKVREENVFGRPLKTFCNRNKASGLYVDGI</sequence>
<dbReference type="FunFam" id="1.25.40.990:FF:000001">
    <property type="entry name" value="26S proteasome non-ATPase regulatory subunit"/>
    <property type="match status" value="1"/>
</dbReference>
<comment type="catalytic activity">
    <reaction evidence="24">
        <text>ATP + H2O = ADP + phosphate + H(+)</text>
        <dbReference type="Rhea" id="RHEA:13065"/>
        <dbReference type="ChEBI" id="CHEBI:15377"/>
        <dbReference type="ChEBI" id="CHEBI:15378"/>
        <dbReference type="ChEBI" id="CHEBI:30616"/>
        <dbReference type="ChEBI" id="CHEBI:43474"/>
        <dbReference type="ChEBI" id="CHEBI:456216"/>
        <dbReference type="EC" id="5.6.2.3"/>
    </reaction>
</comment>
<evidence type="ECO:0000256" key="12">
    <source>
        <dbReference type="ARBA" id="ARBA00022942"/>
    </source>
</evidence>
<dbReference type="PANTHER" id="PTHR11472">
    <property type="entry name" value="DNA REPAIR DEAD HELICASE RAD3/XP-D SUBFAMILY MEMBER"/>
    <property type="match status" value="1"/>
</dbReference>
<dbReference type="GO" id="GO:0016818">
    <property type="term" value="F:hydrolase activity, acting on acid anhydrides, in phosphorus-containing anhydrides"/>
    <property type="evidence" value="ECO:0007669"/>
    <property type="project" value="InterPro"/>
</dbReference>
<dbReference type="GO" id="GO:0046872">
    <property type="term" value="F:metal ion binding"/>
    <property type="evidence" value="ECO:0007669"/>
    <property type="project" value="UniProtKB-KW"/>
</dbReference>
<feature type="compositionally biased region" description="Basic and acidic residues" evidence="25">
    <location>
        <begin position="1053"/>
        <end position="1065"/>
    </location>
</feature>